<reference evidence="2" key="1">
    <citation type="submission" date="2017-09" db="EMBL/GenBank/DDBJ databases">
        <authorList>
            <person name="Varghese N."/>
            <person name="Submissions S."/>
        </authorList>
    </citation>
    <scope>NUCLEOTIDE SEQUENCE [LARGE SCALE GENOMIC DNA]</scope>
    <source>
        <strain evidence="2">DSM 15103</strain>
    </source>
</reference>
<proteinExistence type="predicted"/>
<gene>
    <name evidence="1" type="ORF">SAMN06265182_0664</name>
</gene>
<organism evidence="1 2">
    <name type="scientific">Persephonella hydrogeniphila</name>
    <dbReference type="NCBI Taxonomy" id="198703"/>
    <lineage>
        <taxon>Bacteria</taxon>
        <taxon>Pseudomonadati</taxon>
        <taxon>Aquificota</taxon>
        <taxon>Aquificia</taxon>
        <taxon>Aquificales</taxon>
        <taxon>Hydrogenothermaceae</taxon>
        <taxon>Persephonella</taxon>
    </lineage>
</organism>
<keyword evidence="2" id="KW-1185">Reference proteome</keyword>
<evidence type="ECO:0000313" key="2">
    <source>
        <dbReference type="Proteomes" id="UP000219036"/>
    </source>
</evidence>
<dbReference type="RefSeq" id="WP_180753956.1">
    <property type="nucleotide sequence ID" value="NZ_OBEI01000002.1"/>
</dbReference>
<dbReference type="AlphaFoldDB" id="A0A285NAA1"/>
<name>A0A285NAA1_9AQUI</name>
<dbReference type="EMBL" id="OBEI01000002">
    <property type="protein sequence ID" value="SNZ06402.1"/>
    <property type="molecule type" value="Genomic_DNA"/>
</dbReference>
<evidence type="ECO:0008006" key="3">
    <source>
        <dbReference type="Google" id="ProtNLM"/>
    </source>
</evidence>
<accession>A0A285NAA1</accession>
<sequence>MEKTKEIDIRFETVRVECPRCKNLQNEVIIVSRNVGILDAKCKRCKKRVVELKIFG</sequence>
<protein>
    <recommendedName>
        <fullName evidence="3">Mu-like prophage protein Com</fullName>
    </recommendedName>
</protein>
<dbReference type="Proteomes" id="UP000219036">
    <property type="component" value="Unassembled WGS sequence"/>
</dbReference>
<evidence type="ECO:0000313" key="1">
    <source>
        <dbReference type="EMBL" id="SNZ06402.1"/>
    </source>
</evidence>